<dbReference type="Proteomes" id="UP000289738">
    <property type="component" value="Chromosome A10"/>
</dbReference>
<reference evidence="1 2" key="1">
    <citation type="submission" date="2019-01" db="EMBL/GenBank/DDBJ databases">
        <title>Sequencing of cultivated peanut Arachis hypogaea provides insights into genome evolution and oil improvement.</title>
        <authorList>
            <person name="Chen X."/>
        </authorList>
    </citation>
    <scope>NUCLEOTIDE SEQUENCE [LARGE SCALE GENOMIC DNA]</scope>
    <source>
        <strain evidence="2">cv. Fuhuasheng</strain>
        <tissue evidence="1">Leaves</tissue>
    </source>
</reference>
<accession>A0A445B924</accession>
<evidence type="ECO:0000313" key="2">
    <source>
        <dbReference type="Proteomes" id="UP000289738"/>
    </source>
</evidence>
<name>A0A445B924_ARAHY</name>
<dbReference type="AlphaFoldDB" id="A0A445B924"/>
<gene>
    <name evidence="1" type="ORF">Ahy_A10g050293</name>
</gene>
<comment type="caution">
    <text evidence="1">The sequence shown here is derived from an EMBL/GenBank/DDBJ whole genome shotgun (WGS) entry which is preliminary data.</text>
</comment>
<proteinExistence type="predicted"/>
<protein>
    <submittedName>
        <fullName evidence="1">Uncharacterized protein</fullName>
    </submittedName>
</protein>
<dbReference type="EMBL" id="SDMP01000010">
    <property type="protein sequence ID" value="RYR35159.1"/>
    <property type="molecule type" value="Genomic_DNA"/>
</dbReference>
<organism evidence="1 2">
    <name type="scientific">Arachis hypogaea</name>
    <name type="common">Peanut</name>
    <dbReference type="NCBI Taxonomy" id="3818"/>
    <lineage>
        <taxon>Eukaryota</taxon>
        <taxon>Viridiplantae</taxon>
        <taxon>Streptophyta</taxon>
        <taxon>Embryophyta</taxon>
        <taxon>Tracheophyta</taxon>
        <taxon>Spermatophyta</taxon>
        <taxon>Magnoliopsida</taxon>
        <taxon>eudicotyledons</taxon>
        <taxon>Gunneridae</taxon>
        <taxon>Pentapetalae</taxon>
        <taxon>rosids</taxon>
        <taxon>fabids</taxon>
        <taxon>Fabales</taxon>
        <taxon>Fabaceae</taxon>
        <taxon>Papilionoideae</taxon>
        <taxon>50 kb inversion clade</taxon>
        <taxon>dalbergioids sensu lato</taxon>
        <taxon>Dalbergieae</taxon>
        <taxon>Pterocarpus clade</taxon>
        <taxon>Arachis</taxon>
    </lineage>
</organism>
<sequence length="126" mass="14303">MQVNLYDRGNSEFIVDEITSTGGRIALSNCRISLSGQICDYSYFQALHYACCHVLAACSYCRLDWRTYIDDVYRVNIMFNVYKMDFSPSIHDGLLLPFKGPQVIPDLGMMRASIGRLIINSMNDAN</sequence>
<keyword evidence="2" id="KW-1185">Reference proteome</keyword>
<evidence type="ECO:0000313" key="1">
    <source>
        <dbReference type="EMBL" id="RYR35159.1"/>
    </source>
</evidence>